<evidence type="ECO:0000256" key="2">
    <source>
        <dbReference type="ARBA" id="ARBA00022857"/>
    </source>
</evidence>
<dbReference type="Proteomes" id="UP000318864">
    <property type="component" value="Unassembled WGS sequence"/>
</dbReference>
<protein>
    <submittedName>
        <fullName evidence="5">NmrA/HSCARG family protein</fullName>
    </submittedName>
</protein>
<dbReference type="PANTHER" id="PTHR42748:SF7">
    <property type="entry name" value="NMRA LIKE REDOX SENSOR 1-RELATED"/>
    <property type="match status" value="1"/>
</dbReference>
<organism evidence="5 6">
    <name type="scientific">Salinadaptatus halalkaliphilus</name>
    <dbReference type="NCBI Taxonomy" id="2419781"/>
    <lineage>
        <taxon>Archaea</taxon>
        <taxon>Methanobacteriati</taxon>
        <taxon>Methanobacteriota</taxon>
        <taxon>Stenosarchaea group</taxon>
        <taxon>Halobacteria</taxon>
        <taxon>Halobacteriales</taxon>
        <taxon>Natrialbaceae</taxon>
        <taxon>Salinadaptatus</taxon>
    </lineage>
</organism>
<keyword evidence="6" id="KW-1185">Reference proteome</keyword>
<dbReference type="SUPFAM" id="SSF51735">
    <property type="entry name" value="NAD(P)-binding Rossmann-fold domains"/>
    <property type="match status" value="1"/>
</dbReference>
<dbReference type="Gene3D" id="3.40.50.720">
    <property type="entry name" value="NAD(P)-binding Rossmann-like Domain"/>
    <property type="match status" value="1"/>
</dbReference>
<dbReference type="EMBL" id="RBZW01000003">
    <property type="protein sequence ID" value="THE66593.1"/>
    <property type="molecule type" value="Genomic_DNA"/>
</dbReference>
<reference evidence="5 6" key="1">
    <citation type="submission" date="2018-10" db="EMBL/GenBank/DDBJ databases">
        <title>Natronolimnobius sp. XQ-INN 246 isolated from Inner Mongolia Autonomous Region of China.</title>
        <authorList>
            <person name="Xue Q."/>
        </authorList>
    </citation>
    <scope>NUCLEOTIDE SEQUENCE [LARGE SCALE GENOMIC DNA]</scope>
    <source>
        <strain evidence="5 6">XQ-INN 246</strain>
    </source>
</reference>
<proteinExistence type="inferred from homology"/>
<evidence type="ECO:0000313" key="6">
    <source>
        <dbReference type="Proteomes" id="UP000318864"/>
    </source>
</evidence>
<evidence type="ECO:0000256" key="1">
    <source>
        <dbReference type="ARBA" id="ARBA00006328"/>
    </source>
</evidence>
<sequence>MPTRWWIGCSRTSRPRPSVPTSDGTRTGVASARGSFLIPVVEATTVNRETILVVGATGTQGGAVARHLLERDVQVLALTRNTTKHESHQLVEQGGTLVEGNIAERNTIEPLLEDADGVFLVTNFWEHGYDDEVEQGTNVVELAAEGGIDHLVFSSVGGAERNTGISHFESKWEIEQRLADLELPTTVVRPVFFAQNLEGFRDSIEDGTLAMGLEPRSPLQILDIEDLGAFVAEVFANPDRYLSEAYELASDELPLRAMAARFADELGIDVRAQHLSIDEVESSQGEEFADMFAWFNEHGYDSPIDDLRADHDVPFNRFETYLERAW</sequence>
<accession>A0A4S3TT49</accession>
<feature type="domain" description="NmrA-like" evidence="4">
    <location>
        <begin position="49"/>
        <end position="311"/>
    </location>
</feature>
<dbReference type="InterPro" id="IPR008030">
    <property type="entry name" value="NmrA-like"/>
</dbReference>
<dbReference type="AlphaFoldDB" id="A0A4S3TT49"/>
<evidence type="ECO:0000256" key="3">
    <source>
        <dbReference type="SAM" id="MobiDB-lite"/>
    </source>
</evidence>
<dbReference type="InterPro" id="IPR051164">
    <property type="entry name" value="NmrA-like_oxidored"/>
</dbReference>
<comment type="similarity">
    <text evidence="1">Belongs to the NmrA-type oxidoreductase family.</text>
</comment>
<comment type="caution">
    <text evidence="5">The sequence shown here is derived from an EMBL/GenBank/DDBJ whole genome shotgun (WGS) entry which is preliminary data.</text>
</comment>
<dbReference type="Gene3D" id="3.90.25.10">
    <property type="entry name" value="UDP-galactose 4-epimerase, domain 1"/>
    <property type="match status" value="1"/>
</dbReference>
<evidence type="ECO:0000259" key="4">
    <source>
        <dbReference type="Pfam" id="PF05368"/>
    </source>
</evidence>
<dbReference type="CDD" id="cd05251">
    <property type="entry name" value="NmrA_like_SDR_a"/>
    <property type="match status" value="1"/>
</dbReference>
<keyword evidence="2" id="KW-0521">NADP</keyword>
<evidence type="ECO:0000313" key="5">
    <source>
        <dbReference type="EMBL" id="THE66593.1"/>
    </source>
</evidence>
<feature type="region of interest" description="Disordered" evidence="3">
    <location>
        <begin position="1"/>
        <end position="28"/>
    </location>
</feature>
<gene>
    <name evidence="5" type="ORF">D8Y22_00200</name>
</gene>
<dbReference type="Pfam" id="PF05368">
    <property type="entry name" value="NmrA"/>
    <property type="match status" value="1"/>
</dbReference>
<dbReference type="PANTHER" id="PTHR42748">
    <property type="entry name" value="NITROGEN METABOLITE REPRESSION PROTEIN NMRA FAMILY MEMBER"/>
    <property type="match status" value="1"/>
</dbReference>
<dbReference type="InterPro" id="IPR036291">
    <property type="entry name" value="NAD(P)-bd_dom_sf"/>
</dbReference>
<name>A0A4S3TT49_9EURY</name>